<protein>
    <submittedName>
        <fullName evidence="1">Uncharacterized protein</fullName>
    </submittedName>
</protein>
<name>D2XB85_GBMV</name>
<sequence length="56" mass="6252">MFIRIRTLGGCAKRNATTFETAELTRNVKPENGESARGLSKNVMWSSQKLATTMFT</sequence>
<dbReference type="GeneID" id="8746686"/>
<evidence type="ECO:0000313" key="2">
    <source>
        <dbReference type="Proteomes" id="UP000029780"/>
    </source>
</evidence>
<accession>D2XB85</accession>
<evidence type="ECO:0000313" key="1">
    <source>
        <dbReference type="EMBL" id="ADB04212.1"/>
    </source>
</evidence>
<organismHost>
    <name type="scientific">Acanthamoeba</name>
    <dbReference type="NCBI Taxonomy" id="5754"/>
</organismHost>
<reference evidence="1 2" key="1">
    <citation type="journal article" date="2009" name="Proc. Natl. Acad. Sci. U.S.A.">
        <title>Giant Marseillevirus highlights the role of amoebae as a melting pot in emergence of chimeric microorganisms.</title>
        <authorList>
            <person name="Boyer M."/>
            <person name="Yutin N."/>
            <person name="Pagnier I."/>
            <person name="Barrassi L."/>
            <person name="Fournous G."/>
            <person name="Espinosa L."/>
            <person name="Robert C."/>
            <person name="Azza S."/>
            <person name="Sun S."/>
            <person name="Rossmann M.G."/>
            <person name="Suzan-Monti M."/>
            <person name="La Scola B."/>
            <person name="Koonin E.V."/>
            <person name="Raoult D."/>
        </authorList>
    </citation>
    <scope>NUCLEOTIDE SEQUENCE [LARGE SCALE GENOMIC DNA]</scope>
    <source>
        <strain evidence="1 2">T19</strain>
    </source>
</reference>
<dbReference type="RefSeq" id="YP_003407174.1">
    <property type="nucleotide sequence ID" value="NC_013756.1"/>
</dbReference>
<dbReference type="KEGG" id="vg:8746686"/>
<keyword evidence="2" id="KW-1185">Reference proteome</keyword>
<dbReference type="EMBL" id="GU071086">
    <property type="protein sequence ID" value="ADB04212.1"/>
    <property type="molecule type" value="Genomic_DNA"/>
</dbReference>
<organism evidence="1 2">
    <name type="scientific">Marseillevirus marseillevirus</name>
    <name type="common">GBM</name>
    <dbReference type="NCBI Taxonomy" id="694581"/>
    <lineage>
        <taxon>Viruses</taxon>
        <taxon>Varidnaviria</taxon>
        <taxon>Bamfordvirae</taxon>
        <taxon>Nucleocytoviricota</taxon>
        <taxon>Megaviricetes</taxon>
        <taxon>Pimascovirales</taxon>
        <taxon>Pimascovirales incertae sedis</taxon>
        <taxon>Marseilleviridae</taxon>
        <taxon>Marseillevirus</taxon>
        <taxon>Marseillevirus massiliense</taxon>
    </lineage>
</organism>
<dbReference type="Proteomes" id="UP000029780">
    <property type="component" value="Segment"/>
</dbReference>
<gene>
    <name evidence="1" type="ORF">MAR_ORF450</name>
</gene>
<proteinExistence type="predicted"/>